<dbReference type="PROSITE" id="PS01124">
    <property type="entry name" value="HTH_ARAC_FAMILY_2"/>
    <property type="match status" value="1"/>
</dbReference>
<gene>
    <name evidence="5" type="primary">araC_2</name>
    <name evidence="5" type="ORF">NCTC11190_01745</name>
</gene>
<dbReference type="SMART" id="SM00342">
    <property type="entry name" value="HTH_ARAC"/>
    <property type="match status" value="1"/>
</dbReference>
<dbReference type="GO" id="GO:0043565">
    <property type="term" value="F:sequence-specific DNA binding"/>
    <property type="evidence" value="ECO:0007669"/>
    <property type="project" value="InterPro"/>
</dbReference>
<name>A0A379MUI1_9BACT</name>
<dbReference type="RefSeq" id="WP_027291627.1">
    <property type="nucleotide sequence ID" value="NZ_UGVL01000001.1"/>
</dbReference>
<dbReference type="GO" id="GO:0003700">
    <property type="term" value="F:DNA-binding transcription factor activity"/>
    <property type="evidence" value="ECO:0007669"/>
    <property type="project" value="InterPro"/>
</dbReference>
<dbReference type="InterPro" id="IPR018060">
    <property type="entry name" value="HTH_AraC"/>
</dbReference>
<proteinExistence type="predicted"/>
<dbReference type="OrthoDB" id="2600165at2"/>
<keyword evidence="3" id="KW-0804">Transcription</keyword>
<evidence type="ECO:0000256" key="3">
    <source>
        <dbReference type="ARBA" id="ARBA00023163"/>
    </source>
</evidence>
<evidence type="ECO:0000259" key="4">
    <source>
        <dbReference type="PROSITE" id="PS01124"/>
    </source>
</evidence>
<evidence type="ECO:0000256" key="1">
    <source>
        <dbReference type="ARBA" id="ARBA00023015"/>
    </source>
</evidence>
<sequence length="300" mass="35231">MEKKILDIATVDAYNKLIGVETLHPLVSVIDMSQAPRMRHMRHTFGLYAVFLKEVKCGDLRYGRHYYDYQEGTVVCIAPGQVVGVEDNGEVFQPKGWVLLFHPDLIRGTALGQHIKEYTFFSYESNEALHLSEREREMVIECFRKIRHELEHAIDRHSKRLITINIEMLLDYCLRFYERQFVTRSEVNRDVLTRFERLLDDYFAGERAQREGLPTVRYCAGELCLSPNYFGDLVKKETGKTAQEYIQLKLIGMAKERVMDPQKTISQVAYEMGFQYPQHFTRLFKKVTGYTPNEYRMRAN</sequence>
<dbReference type="PANTHER" id="PTHR43280">
    <property type="entry name" value="ARAC-FAMILY TRANSCRIPTIONAL REGULATOR"/>
    <property type="match status" value="1"/>
</dbReference>
<dbReference type="Proteomes" id="UP000255233">
    <property type="component" value="Unassembled WGS sequence"/>
</dbReference>
<dbReference type="SUPFAM" id="SSF46689">
    <property type="entry name" value="Homeodomain-like"/>
    <property type="match status" value="1"/>
</dbReference>
<dbReference type="Gene3D" id="1.10.10.60">
    <property type="entry name" value="Homeodomain-like"/>
    <property type="match status" value="2"/>
</dbReference>
<protein>
    <submittedName>
        <fullName evidence="5">Arabinose operon regulatory protein</fullName>
    </submittedName>
</protein>
<dbReference type="STRING" id="880526.GCA_000427365_02075"/>
<keyword evidence="1" id="KW-0805">Transcription regulation</keyword>
<dbReference type="Pfam" id="PF12833">
    <property type="entry name" value="HTH_18"/>
    <property type="match status" value="1"/>
</dbReference>
<evidence type="ECO:0000256" key="2">
    <source>
        <dbReference type="ARBA" id="ARBA00023125"/>
    </source>
</evidence>
<feature type="domain" description="HTH araC/xylS-type" evidence="4">
    <location>
        <begin position="193"/>
        <end position="298"/>
    </location>
</feature>
<reference evidence="5 6" key="1">
    <citation type="submission" date="2018-06" db="EMBL/GenBank/DDBJ databases">
        <authorList>
            <consortium name="Pathogen Informatics"/>
            <person name="Doyle S."/>
        </authorList>
    </citation>
    <scope>NUCLEOTIDE SEQUENCE [LARGE SCALE GENOMIC DNA]</scope>
    <source>
        <strain evidence="5 6">NCTC11190</strain>
    </source>
</reference>
<dbReference type="InterPro" id="IPR009057">
    <property type="entry name" value="Homeodomain-like_sf"/>
</dbReference>
<keyword evidence="2" id="KW-0238">DNA-binding</keyword>
<dbReference type="InterPro" id="IPR020449">
    <property type="entry name" value="Tscrpt_reg_AraC-type_HTH"/>
</dbReference>
<keyword evidence="6" id="KW-1185">Reference proteome</keyword>
<accession>A0A379MUI1</accession>
<dbReference type="EMBL" id="UGVL01000001">
    <property type="protein sequence ID" value="SUE34517.1"/>
    <property type="molecule type" value="Genomic_DNA"/>
</dbReference>
<organism evidence="5 6">
    <name type="scientific">Rikenella microfusus</name>
    <dbReference type="NCBI Taxonomy" id="28139"/>
    <lineage>
        <taxon>Bacteria</taxon>
        <taxon>Pseudomonadati</taxon>
        <taxon>Bacteroidota</taxon>
        <taxon>Bacteroidia</taxon>
        <taxon>Bacteroidales</taxon>
        <taxon>Rikenellaceae</taxon>
        <taxon>Rikenella</taxon>
    </lineage>
</organism>
<evidence type="ECO:0000313" key="5">
    <source>
        <dbReference type="EMBL" id="SUE34517.1"/>
    </source>
</evidence>
<evidence type="ECO:0000313" key="6">
    <source>
        <dbReference type="Proteomes" id="UP000255233"/>
    </source>
</evidence>
<dbReference type="AlphaFoldDB" id="A0A379MUI1"/>
<dbReference type="PRINTS" id="PR00032">
    <property type="entry name" value="HTHARAC"/>
</dbReference>
<dbReference type="PANTHER" id="PTHR43280:SF32">
    <property type="entry name" value="TRANSCRIPTIONAL REGULATORY PROTEIN"/>
    <property type="match status" value="1"/>
</dbReference>